<dbReference type="EMBL" id="JAYGHY010000033">
    <property type="protein sequence ID" value="MEA5443006.1"/>
    <property type="molecule type" value="Genomic_DNA"/>
</dbReference>
<dbReference type="InterPro" id="IPR029058">
    <property type="entry name" value="AB_hydrolase_fold"/>
</dbReference>
<dbReference type="Gene3D" id="3.40.50.1820">
    <property type="entry name" value="alpha/beta hydrolase"/>
    <property type="match status" value="1"/>
</dbReference>
<dbReference type="GO" id="GO:0016787">
    <property type="term" value="F:hydrolase activity"/>
    <property type="evidence" value="ECO:0007669"/>
    <property type="project" value="UniProtKB-KW"/>
</dbReference>
<dbReference type="Proteomes" id="UP001302329">
    <property type="component" value="Unassembled WGS sequence"/>
</dbReference>
<evidence type="ECO:0000313" key="2">
    <source>
        <dbReference type="Proteomes" id="UP001302329"/>
    </source>
</evidence>
<dbReference type="PANTHER" id="PTHR36513:SF1">
    <property type="entry name" value="TRANSMEMBRANE PROTEIN"/>
    <property type="match status" value="1"/>
</dbReference>
<dbReference type="RefSeq" id="WP_323357029.1">
    <property type="nucleotide sequence ID" value="NZ_JAYGHY010000033.1"/>
</dbReference>
<keyword evidence="2" id="KW-1185">Reference proteome</keyword>
<sequence length="376" mass="41983">MSRTIRYFATNRDREKLGRAFDDDQRIKLQRSGYHWLDTDVCMAQYLGSTNPSSLPIEAVVADEERERLKNFLAKPCIRSVVIGIHGFNVPLHGAITSFSLLAELLQQQLARQGHSLLMGPDAIDESRDHIAFIGFSWPSDGSVLAYQSDRREAVQSSAALANTIATIRTVNPNASIAIIAHSMGNYLTCHMLASLLNEESWPKQAFSGDDAGRRLTGRLSRREQNGGESFVDQYIMLAPDVERREVTQCPNVQVHSERLHYIGPFYGGLKHLVGHTHLFYSRHDSALQASVLEKEALREPIEKLKQRLTGPELSKRWESSLGLNPLPSLAPPNMTGYNATRLTNRAIDHGDYFDAPAIISTVADLLIQPPITTWT</sequence>
<evidence type="ECO:0000313" key="1">
    <source>
        <dbReference type="EMBL" id="MEA5443006.1"/>
    </source>
</evidence>
<dbReference type="InterPro" id="IPR010297">
    <property type="entry name" value="DUF900_hydrolase"/>
</dbReference>
<proteinExistence type="predicted"/>
<gene>
    <name evidence="1" type="ORF">VB739_10635</name>
</gene>
<accession>A0ABU5SX25</accession>
<dbReference type="SUPFAM" id="SSF53474">
    <property type="entry name" value="alpha/beta-Hydrolases"/>
    <property type="match status" value="1"/>
</dbReference>
<dbReference type="PANTHER" id="PTHR36513">
    <property type="entry name" value="ABC TRANSMEMBRANE TYPE-1 DOMAIN-CONTAINING PROTEIN"/>
    <property type="match status" value="1"/>
</dbReference>
<comment type="caution">
    <text evidence="1">The sequence shown here is derived from an EMBL/GenBank/DDBJ whole genome shotgun (WGS) entry which is preliminary data.</text>
</comment>
<reference evidence="1 2" key="1">
    <citation type="submission" date="2023-12" db="EMBL/GenBank/DDBJ databases">
        <title>Baltic Sea Cyanobacteria.</title>
        <authorList>
            <person name="Delbaje E."/>
            <person name="Fewer D.P."/>
            <person name="Shishido T.K."/>
        </authorList>
    </citation>
    <scope>NUCLEOTIDE SEQUENCE [LARGE SCALE GENOMIC DNA]</scope>
    <source>
        <strain evidence="1 2">UHCC 0281</strain>
    </source>
</reference>
<protein>
    <submittedName>
        <fullName evidence="1">Alpha/beta hydrolase</fullName>
    </submittedName>
</protein>
<dbReference type="Pfam" id="PF05990">
    <property type="entry name" value="DUF900"/>
    <property type="match status" value="1"/>
</dbReference>
<keyword evidence="1" id="KW-0378">Hydrolase</keyword>
<organism evidence="1 2">
    <name type="scientific">Cyanobium gracile UHCC 0281</name>
    <dbReference type="NCBI Taxonomy" id="3110309"/>
    <lineage>
        <taxon>Bacteria</taxon>
        <taxon>Bacillati</taxon>
        <taxon>Cyanobacteriota</taxon>
        <taxon>Cyanophyceae</taxon>
        <taxon>Synechococcales</taxon>
        <taxon>Prochlorococcaceae</taxon>
        <taxon>Cyanobium</taxon>
    </lineage>
</organism>
<name>A0ABU5SX25_9CYAN</name>